<evidence type="ECO:0000259" key="8">
    <source>
        <dbReference type="Pfam" id="PF00177"/>
    </source>
</evidence>
<dbReference type="Gene3D" id="1.10.455.10">
    <property type="entry name" value="Ribosomal protein S7 domain"/>
    <property type="match status" value="1"/>
</dbReference>
<evidence type="ECO:0000256" key="2">
    <source>
        <dbReference type="ARBA" id="ARBA00022980"/>
    </source>
</evidence>
<dbReference type="GO" id="GO:1990904">
    <property type="term" value="C:ribonucleoprotein complex"/>
    <property type="evidence" value="ECO:0007669"/>
    <property type="project" value="UniProtKB-KW"/>
</dbReference>
<evidence type="ECO:0000256" key="4">
    <source>
        <dbReference type="ARBA" id="ARBA00023274"/>
    </source>
</evidence>
<organism evidence="9 10">
    <name type="scientific">Parastrongyloides trichosuri</name>
    <name type="common">Possum-specific nematode worm</name>
    <dbReference type="NCBI Taxonomy" id="131310"/>
    <lineage>
        <taxon>Eukaryota</taxon>
        <taxon>Metazoa</taxon>
        <taxon>Ecdysozoa</taxon>
        <taxon>Nematoda</taxon>
        <taxon>Chromadorea</taxon>
        <taxon>Rhabditida</taxon>
        <taxon>Tylenchina</taxon>
        <taxon>Panagrolaimomorpha</taxon>
        <taxon>Strongyloidoidea</taxon>
        <taxon>Strongyloididae</taxon>
        <taxon>Parastrongyloides</taxon>
    </lineage>
</organism>
<evidence type="ECO:0000256" key="3">
    <source>
        <dbReference type="ARBA" id="ARBA00023128"/>
    </source>
</evidence>
<dbReference type="InterPro" id="IPR036823">
    <property type="entry name" value="Ribosomal_uS7_dom_sf"/>
</dbReference>
<name>A0A0N4ZH11_PARTI</name>
<dbReference type="WBParaSite" id="PTRK_0000717500.1">
    <property type="protein sequence ID" value="PTRK_0000717500.1"/>
    <property type="gene ID" value="PTRK_0000717500"/>
</dbReference>
<protein>
    <recommendedName>
        <fullName evidence="5">Small ribosomal subunit protein uS7m</fullName>
    </recommendedName>
    <alternativeName>
        <fullName evidence="6">28S ribosomal protein S7, mitochondrial</fullName>
    </alternativeName>
</protein>
<evidence type="ECO:0000256" key="1">
    <source>
        <dbReference type="ARBA" id="ARBA00007151"/>
    </source>
</evidence>
<keyword evidence="4" id="KW-0687">Ribonucleoprotein</keyword>
<reference evidence="10" key="1">
    <citation type="submission" date="2017-02" db="UniProtKB">
        <authorList>
            <consortium name="WormBaseParasite"/>
        </authorList>
    </citation>
    <scope>IDENTIFICATION</scope>
</reference>
<dbReference type="Proteomes" id="UP000038045">
    <property type="component" value="Unplaced"/>
</dbReference>
<keyword evidence="3" id="KW-0496">Mitochondrion</keyword>
<comment type="similarity">
    <text evidence="1">Belongs to the universal ribosomal protein uS7 family.</text>
</comment>
<keyword evidence="2" id="KW-0689">Ribosomal protein</keyword>
<evidence type="ECO:0000313" key="9">
    <source>
        <dbReference type="Proteomes" id="UP000038045"/>
    </source>
</evidence>
<comment type="subunit">
    <text evidence="7">Component of the mitochondrial ribosome small subunit (28S) which comprises a 12S rRNA and about 30 distinct proteins.</text>
</comment>
<dbReference type="STRING" id="131310.A0A0N4ZH11"/>
<dbReference type="InterPro" id="IPR023798">
    <property type="entry name" value="Ribosomal_uS7_dom"/>
</dbReference>
<sequence>MASYLKFASTSKFDQIRCFCKFTQSLQRVYDPKLFVKPILDIKELQKPINQDDPRIYLFAEAMKFDESPVFYRNHVVDKLVRVCMKDGKKDVVRKNVLEALEIVKRRQYKSWLKASEEEKVKIELNPFVIAEKAIENCKPMMKLQGVTRGGVTYQVPFPIYEAEAEFRAMKMMRDVCRTKAKRGESSLGQMLASEFLAAYNNEGLTIQAKQELHKTCEANKGYAHYRG</sequence>
<dbReference type="GO" id="GO:0005840">
    <property type="term" value="C:ribosome"/>
    <property type="evidence" value="ECO:0007669"/>
    <property type="project" value="UniProtKB-KW"/>
</dbReference>
<dbReference type="GO" id="GO:0006412">
    <property type="term" value="P:translation"/>
    <property type="evidence" value="ECO:0007669"/>
    <property type="project" value="InterPro"/>
</dbReference>
<dbReference type="FunFam" id="1.10.455.10:FF:000009">
    <property type="entry name" value="Ribosomal protein S7"/>
    <property type="match status" value="1"/>
</dbReference>
<dbReference type="InterPro" id="IPR000235">
    <property type="entry name" value="Ribosomal_uS7"/>
</dbReference>
<proteinExistence type="inferred from homology"/>
<feature type="domain" description="Small ribosomal subunit protein uS7" evidence="8">
    <location>
        <begin position="68"/>
        <end position="221"/>
    </location>
</feature>
<dbReference type="PIRSF" id="PIRSF002122">
    <property type="entry name" value="RPS7p_RPS7a_RPS5e_RPS7o"/>
    <property type="match status" value="1"/>
</dbReference>
<dbReference type="AlphaFoldDB" id="A0A0N4ZH11"/>
<evidence type="ECO:0000256" key="7">
    <source>
        <dbReference type="ARBA" id="ARBA00062683"/>
    </source>
</evidence>
<evidence type="ECO:0000256" key="5">
    <source>
        <dbReference type="ARBA" id="ARBA00039306"/>
    </source>
</evidence>
<dbReference type="PANTHER" id="PTHR11205">
    <property type="entry name" value="RIBOSOMAL PROTEIN S7"/>
    <property type="match status" value="1"/>
</dbReference>
<dbReference type="SUPFAM" id="SSF47973">
    <property type="entry name" value="Ribosomal protein S7"/>
    <property type="match status" value="1"/>
</dbReference>
<evidence type="ECO:0000313" key="10">
    <source>
        <dbReference type="WBParaSite" id="PTRK_0000717500.1"/>
    </source>
</evidence>
<accession>A0A0N4ZH11</accession>
<dbReference type="Pfam" id="PF00177">
    <property type="entry name" value="Ribosomal_S7"/>
    <property type="match status" value="1"/>
</dbReference>
<evidence type="ECO:0000256" key="6">
    <source>
        <dbReference type="ARBA" id="ARBA00041309"/>
    </source>
</evidence>
<keyword evidence="9" id="KW-1185">Reference proteome</keyword>